<dbReference type="AlphaFoldDB" id="A0A7J7X014"/>
<protein>
    <submittedName>
        <fullName evidence="2">Uncharacterized protein</fullName>
    </submittedName>
</protein>
<feature type="region of interest" description="Disordered" evidence="1">
    <location>
        <begin position="96"/>
        <end position="129"/>
    </location>
</feature>
<organism evidence="2 3">
    <name type="scientific">Pipistrellus kuhlii</name>
    <name type="common">Kuhl's pipistrelle</name>
    <dbReference type="NCBI Taxonomy" id="59472"/>
    <lineage>
        <taxon>Eukaryota</taxon>
        <taxon>Metazoa</taxon>
        <taxon>Chordata</taxon>
        <taxon>Craniata</taxon>
        <taxon>Vertebrata</taxon>
        <taxon>Euteleostomi</taxon>
        <taxon>Mammalia</taxon>
        <taxon>Eutheria</taxon>
        <taxon>Laurasiatheria</taxon>
        <taxon>Chiroptera</taxon>
        <taxon>Yangochiroptera</taxon>
        <taxon>Vespertilionidae</taxon>
        <taxon>Pipistrellus</taxon>
    </lineage>
</organism>
<proteinExistence type="predicted"/>
<accession>A0A7J7X014</accession>
<comment type="caution">
    <text evidence="2">The sequence shown here is derived from an EMBL/GenBank/DDBJ whole genome shotgun (WGS) entry which is preliminary data.</text>
</comment>
<name>A0A7J7X014_PIPKU</name>
<evidence type="ECO:0000313" key="2">
    <source>
        <dbReference type="EMBL" id="KAF6343027.1"/>
    </source>
</evidence>
<evidence type="ECO:0000313" key="3">
    <source>
        <dbReference type="Proteomes" id="UP000558488"/>
    </source>
</evidence>
<gene>
    <name evidence="2" type="ORF">mPipKuh1_010750</name>
</gene>
<evidence type="ECO:0000256" key="1">
    <source>
        <dbReference type="SAM" id="MobiDB-lite"/>
    </source>
</evidence>
<keyword evidence="3" id="KW-1185">Reference proteome</keyword>
<dbReference type="EMBL" id="JACAGB010000009">
    <property type="protein sequence ID" value="KAF6343027.1"/>
    <property type="molecule type" value="Genomic_DNA"/>
</dbReference>
<sequence length="193" mass="20548">MAGLAQAVVYCGRDTLKGPKSHMWLESRSLLTTGLRKYKSSVFPLLEVESPSTAPPSPRQCQQQLLPPFNGHGGLRAPGPAPPLGLSLRRRHGQQHRCPRRAASRAVCPAGPAPRTRGRGPGRASSSPVRLEQGVLAVSKWLHLVRLPQHQAPNFPPGSCAGSCLPHAPDLRAAPAAGKPSSMFLTLYSSPSL</sequence>
<dbReference type="Proteomes" id="UP000558488">
    <property type="component" value="Unassembled WGS sequence"/>
</dbReference>
<reference evidence="2 3" key="1">
    <citation type="journal article" date="2020" name="Nature">
        <title>Six reference-quality genomes reveal evolution of bat adaptations.</title>
        <authorList>
            <person name="Jebb D."/>
            <person name="Huang Z."/>
            <person name="Pippel M."/>
            <person name="Hughes G.M."/>
            <person name="Lavrichenko K."/>
            <person name="Devanna P."/>
            <person name="Winkler S."/>
            <person name="Jermiin L.S."/>
            <person name="Skirmuntt E.C."/>
            <person name="Katzourakis A."/>
            <person name="Burkitt-Gray L."/>
            <person name="Ray D.A."/>
            <person name="Sullivan K.A.M."/>
            <person name="Roscito J.G."/>
            <person name="Kirilenko B.M."/>
            <person name="Davalos L.M."/>
            <person name="Corthals A.P."/>
            <person name="Power M.L."/>
            <person name="Jones G."/>
            <person name="Ransome R.D."/>
            <person name="Dechmann D.K.N."/>
            <person name="Locatelli A.G."/>
            <person name="Puechmaille S.J."/>
            <person name="Fedrigo O."/>
            <person name="Jarvis E.D."/>
            <person name="Hiller M."/>
            <person name="Vernes S.C."/>
            <person name="Myers E.W."/>
            <person name="Teeling E.C."/>
        </authorList>
    </citation>
    <scope>NUCLEOTIDE SEQUENCE [LARGE SCALE GENOMIC DNA]</scope>
    <source>
        <strain evidence="2">MPipKuh1</strain>
        <tissue evidence="2">Flight muscle</tissue>
    </source>
</reference>